<accession>A0A4C1YTR8</accession>
<evidence type="ECO:0000256" key="4">
    <source>
        <dbReference type="ARBA" id="ARBA00023212"/>
    </source>
</evidence>
<dbReference type="Pfam" id="PF06565">
    <property type="entry name" value="DM10_dom"/>
    <property type="match status" value="1"/>
</dbReference>
<dbReference type="PANTHER" id="PTHR12086:SF9">
    <property type="entry name" value="EF-HAND DOMAIN-CONTAINING PROTEIN 1"/>
    <property type="match status" value="1"/>
</dbReference>
<name>A0A4C1YTR8_EUMVA</name>
<feature type="domain" description="DM10" evidence="6">
    <location>
        <begin position="1"/>
        <end position="81"/>
    </location>
</feature>
<sequence>MDWVHPEDQGRRFVMMYSLADDTIRMTEIRRKNSGIMEGKFLRAMRVQTPDSDPNFPTYYNPNMFYIAHPLLDKNLPLAFL</sequence>
<gene>
    <name evidence="7" type="primary">EFHC1</name>
    <name evidence="7" type="ORF">EVAR_57120_1</name>
</gene>
<dbReference type="PANTHER" id="PTHR12086">
    <property type="entry name" value="EF-HAND DOMAIN C-TERMINAL CONTAINING PROTEIN"/>
    <property type="match status" value="1"/>
</dbReference>
<keyword evidence="8" id="KW-1185">Reference proteome</keyword>
<evidence type="ECO:0000256" key="5">
    <source>
        <dbReference type="ARBA" id="ARBA00023273"/>
    </source>
</evidence>
<evidence type="ECO:0000313" key="7">
    <source>
        <dbReference type="EMBL" id="GBP78274.1"/>
    </source>
</evidence>
<keyword evidence="3" id="KW-0677">Repeat</keyword>
<keyword evidence="4" id="KW-0206">Cytoskeleton</keyword>
<dbReference type="InterPro" id="IPR006602">
    <property type="entry name" value="DM10_dom"/>
</dbReference>
<dbReference type="PROSITE" id="PS51336">
    <property type="entry name" value="DM10"/>
    <property type="match status" value="1"/>
</dbReference>
<reference evidence="7 8" key="1">
    <citation type="journal article" date="2019" name="Commun. Biol.">
        <title>The bagworm genome reveals a unique fibroin gene that provides high tensile strength.</title>
        <authorList>
            <person name="Kono N."/>
            <person name="Nakamura H."/>
            <person name="Ohtoshi R."/>
            <person name="Tomita M."/>
            <person name="Numata K."/>
            <person name="Arakawa K."/>
        </authorList>
    </citation>
    <scope>NUCLEOTIDE SEQUENCE [LARGE SCALE GENOMIC DNA]</scope>
</reference>
<keyword evidence="2" id="KW-0963">Cytoplasm</keyword>
<dbReference type="GO" id="GO:0060285">
    <property type="term" value="P:cilium-dependent cell motility"/>
    <property type="evidence" value="ECO:0007669"/>
    <property type="project" value="TreeGrafter"/>
</dbReference>
<comment type="caution">
    <text evidence="7">The sequence shown here is derived from an EMBL/GenBank/DDBJ whole genome shotgun (WGS) entry which is preliminary data.</text>
</comment>
<protein>
    <submittedName>
        <fullName evidence="7">EF-hand domain-containing protein 1</fullName>
    </submittedName>
</protein>
<evidence type="ECO:0000256" key="1">
    <source>
        <dbReference type="ARBA" id="ARBA00004430"/>
    </source>
</evidence>
<dbReference type="GO" id="GO:0043014">
    <property type="term" value="F:alpha-tubulin binding"/>
    <property type="evidence" value="ECO:0007669"/>
    <property type="project" value="TreeGrafter"/>
</dbReference>
<dbReference type="InterPro" id="IPR040193">
    <property type="entry name" value="EFHC1/EFHC2/EFHB"/>
</dbReference>
<dbReference type="GO" id="GO:0007052">
    <property type="term" value="P:mitotic spindle organization"/>
    <property type="evidence" value="ECO:0007669"/>
    <property type="project" value="TreeGrafter"/>
</dbReference>
<dbReference type="EMBL" id="BGZK01001364">
    <property type="protein sequence ID" value="GBP78274.1"/>
    <property type="molecule type" value="Genomic_DNA"/>
</dbReference>
<dbReference type="AlphaFoldDB" id="A0A4C1YTR8"/>
<dbReference type="STRING" id="151549.A0A4C1YTR8"/>
<dbReference type="GO" id="GO:0005930">
    <property type="term" value="C:axoneme"/>
    <property type="evidence" value="ECO:0007669"/>
    <property type="project" value="UniProtKB-SubCell"/>
</dbReference>
<dbReference type="Proteomes" id="UP000299102">
    <property type="component" value="Unassembled WGS sequence"/>
</dbReference>
<proteinExistence type="predicted"/>
<comment type="subcellular location">
    <subcellularLocation>
        <location evidence="1">Cytoplasm</location>
        <location evidence="1">Cytoskeleton</location>
        <location evidence="1">Cilium axoneme</location>
    </subcellularLocation>
</comment>
<organism evidence="7 8">
    <name type="scientific">Eumeta variegata</name>
    <name type="common">Bagworm moth</name>
    <name type="synonym">Eumeta japonica</name>
    <dbReference type="NCBI Taxonomy" id="151549"/>
    <lineage>
        <taxon>Eukaryota</taxon>
        <taxon>Metazoa</taxon>
        <taxon>Ecdysozoa</taxon>
        <taxon>Arthropoda</taxon>
        <taxon>Hexapoda</taxon>
        <taxon>Insecta</taxon>
        <taxon>Pterygota</taxon>
        <taxon>Neoptera</taxon>
        <taxon>Endopterygota</taxon>
        <taxon>Lepidoptera</taxon>
        <taxon>Glossata</taxon>
        <taxon>Ditrysia</taxon>
        <taxon>Tineoidea</taxon>
        <taxon>Psychidae</taxon>
        <taxon>Oiketicinae</taxon>
        <taxon>Eumeta</taxon>
    </lineage>
</organism>
<evidence type="ECO:0000256" key="3">
    <source>
        <dbReference type="ARBA" id="ARBA00022737"/>
    </source>
</evidence>
<evidence type="ECO:0000313" key="8">
    <source>
        <dbReference type="Proteomes" id="UP000299102"/>
    </source>
</evidence>
<dbReference type="GO" id="GO:0072686">
    <property type="term" value="C:mitotic spindle"/>
    <property type="evidence" value="ECO:0007669"/>
    <property type="project" value="TreeGrafter"/>
</dbReference>
<dbReference type="GO" id="GO:0000281">
    <property type="term" value="P:mitotic cytokinesis"/>
    <property type="evidence" value="ECO:0007669"/>
    <property type="project" value="TreeGrafter"/>
</dbReference>
<evidence type="ECO:0000259" key="6">
    <source>
        <dbReference type="PROSITE" id="PS51336"/>
    </source>
</evidence>
<evidence type="ECO:0000256" key="2">
    <source>
        <dbReference type="ARBA" id="ARBA00022490"/>
    </source>
</evidence>
<dbReference type="Gene3D" id="2.30.29.170">
    <property type="match status" value="1"/>
</dbReference>
<dbReference type="OrthoDB" id="10255210at2759"/>
<keyword evidence="5" id="KW-0966">Cell projection</keyword>